<dbReference type="EMBL" id="JYDT01002798">
    <property type="protein sequence ID" value="KRY62994.1"/>
    <property type="molecule type" value="Genomic_DNA"/>
</dbReference>
<proteinExistence type="predicted"/>
<keyword evidence="2" id="KW-1185">Reference proteome</keyword>
<name>A0A0V1DP87_TRIPS</name>
<evidence type="ECO:0000313" key="2">
    <source>
        <dbReference type="Proteomes" id="UP000054995"/>
    </source>
</evidence>
<organism evidence="1 2">
    <name type="scientific">Trichinella pseudospiralis</name>
    <name type="common">Parasitic roundworm</name>
    <dbReference type="NCBI Taxonomy" id="6337"/>
    <lineage>
        <taxon>Eukaryota</taxon>
        <taxon>Metazoa</taxon>
        <taxon>Ecdysozoa</taxon>
        <taxon>Nematoda</taxon>
        <taxon>Enoplea</taxon>
        <taxon>Dorylaimia</taxon>
        <taxon>Trichinellida</taxon>
        <taxon>Trichinellidae</taxon>
        <taxon>Trichinella</taxon>
    </lineage>
</organism>
<comment type="caution">
    <text evidence="1">The sequence shown here is derived from an EMBL/GenBank/DDBJ whole genome shotgun (WGS) entry which is preliminary data.</text>
</comment>
<accession>A0A0V1DP87</accession>
<gene>
    <name evidence="1" type="ORF">T4D_12200</name>
</gene>
<evidence type="ECO:0000313" key="1">
    <source>
        <dbReference type="EMBL" id="KRY62994.1"/>
    </source>
</evidence>
<dbReference type="AlphaFoldDB" id="A0A0V1DP87"/>
<sequence length="32" mass="3943">MLTIIFFRISEEISCQERRKKFFSKISKFSEL</sequence>
<dbReference type="Proteomes" id="UP000054995">
    <property type="component" value="Unassembled WGS sequence"/>
</dbReference>
<reference evidence="1 2" key="1">
    <citation type="submission" date="2015-01" db="EMBL/GenBank/DDBJ databases">
        <title>Evolution of Trichinella species and genotypes.</title>
        <authorList>
            <person name="Korhonen P.K."/>
            <person name="Edoardo P."/>
            <person name="Giuseppe L.R."/>
            <person name="Gasser R.B."/>
        </authorList>
    </citation>
    <scope>NUCLEOTIDE SEQUENCE [LARGE SCALE GENOMIC DNA]</scope>
    <source>
        <strain evidence="1">ISS470</strain>
    </source>
</reference>
<protein>
    <submittedName>
        <fullName evidence="1">Uncharacterized protein</fullName>
    </submittedName>
</protein>